<dbReference type="Gene3D" id="1.10.15.40">
    <property type="entry name" value="Electron transport complex subunit B, putative Fe-S cluster"/>
    <property type="match status" value="1"/>
</dbReference>
<evidence type="ECO:0000256" key="3">
    <source>
        <dbReference type="ARBA" id="ARBA00022723"/>
    </source>
</evidence>
<accession>A0ABX9KE05</accession>
<dbReference type="EMBL" id="QUAJ01000031">
    <property type="protein sequence ID" value="REI39808.1"/>
    <property type="molecule type" value="Genomic_DNA"/>
</dbReference>
<dbReference type="PROSITE" id="PS51379">
    <property type="entry name" value="4FE4S_FER_2"/>
    <property type="match status" value="6"/>
</dbReference>
<feature type="binding site" evidence="10">
    <location>
        <position position="181"/>
    </location>
    <ligand>
        <name>[4Fe-4S] cluster</name>
        <dbReference type="ChEBI" id="CHEBI:49883"/>
        <label>2</label>
    </ligand>
</feature>
<dbReference type="Pfam" id="PF12838">
    <property type="entry name" value="Fer4_7"/>
    <property type="match status" value="1"/>
</dbReference>
<feature type="domain" description="4Fe-4S ferredoxin-type" evidence="11">
    <location>
        <begin position="127"/>
        <end position="161"/>
    </location>
</feature>
<dbReference type="NCBIfam" id="TIGR01944">
    <property type="entry name" value="rnfB"/>
    <property type="match status" value="1"/>
</dbReference>
<feature type="domain" description="4Fe-4S ferredoxin-type" evidence="11">
    <location>
        <begin position="308"/>
        <end position="337"/>
    </location>
</feature>
<feature type="binding site" evidence="10">
    <location>
        <position position="147"/>
    </location>
    <ligand>
        <name>[4Fe-4S] cluster</name>
        <dbReference type="ChEBI" id="CHEBI:49883"/>
        <label>2</label>
    </ligand>
</feature>
<proteinExistence type="inferred from homology"/>
<evidence type="ECO:0000256" key="8">
    <source>
        <dbReference type="ARBA" id="ARBA00023014"/>
    </source>
</evidence>
<dbReference type="PANTHER" id="PTHR43560">
    <property type="entry name" value="ION-TRANSLOCATING OXIDOREDUCTASE COMPLEX SUBUNIT B"/>
    <property type="match status" value="1"/>
</dbReference>
<feature type="domain" description="4Fe-4S ferredoxin-type" evidence="11">
    <location>
        <begin position="278"/>
        <end position="307"/>
    </location>
</feature>
<feature type="binding site" evidence="10">
    <location>
        <position position="49"/>
    </location>
    <ligand>
        <name>[4Fe-4S] cluster</name>
        <dbReference type="ChEBI" id="CHEBI:49883"/>
        <label>1</label>
    </ligand>
</feature>
<evidence type="ECO:0000256" key="1">
    <source>
        <dbReference type="ARBA" id="ARBA00022448"/>
    </source>
</evidence>
<dbReference type="InterPro" id="IPR017900">
    <property type="entry name" value="4Fe4S_Fe_S_CS"/>
</dbReference>
<feature type="binding site" evidence="10">
    <location>
        <position position="141"/>
    </location>
    <ligand>
        <name>[4Fe-4S] cluster</name>
        <dbReference type="ChEBI" id="CHEBI:49883"/>
        <label>2</label>
    </ligand>
</feature>
<dbReference type="SUPFAM" id="SSF54862">
    <property type="entry name" value="4Fe-4S ferredoxins"/>
    <property type="match status" value="2"/>
</dbReference>
<evidence type="ECO:0000256" key="7">
    <source>
        <dbReference type="ARBA" id="ARBA00023004"/>
    </source>
</evidence>
<keyword evidence="8 10" id="KW-0411">Iron-sulfur</keyword>
<keyword evidence="10" id="KW-1003">Cell membrane</keyword>
<evidence type="ECO:0000259" key="11">
    <source>
        <dbReference type="PROSITE" id="PS51379"/>
    </source>
</evidence>
<dbReference type="Pfam" id="PF12800">
    <property type="entry name" value="Fer4_4"/>
    <property type="match status" value="1"/>
</dbReference>
<name>A0ABX9KE05_9FUSO</name>
<feature type="domain" description="4Fe-4S ferredoxin-type" evidence="11">
    <location>
        <begin position="162"/>
        <end position="191"/>
    </location>
</feature>
<dbReference type="InterPro" id="IPR010207">
    <property type="entry name" value="Elect_transpt_cplx_RnfB/RsxB"/>
</dbReference>
<dbReference type="PROSITE" id="PS00198">
    <property type="entry name" value="4FE4S_FER_1"/>
    <property type="match status" value="2"/>
</dbReference>
<keyword evidence="6 10" id="KW-0249">Electron transport</keyword>
<evidence type="ECO:0000256" key="9">
    <source>
        <dbReference type="ARBA" id="ARBA00023136"/>
    </source>
</evidence>
<feature type="binding site" evidence="10">
    <location>
        <position position="71"/>
    </location>
    <ligand>
        <name>[4Fe-4S] cluster</name>
        <dbReference type="ChEBI" id="CHEBI:49883"/>
        <label>1</label>
    </ligand>
</feature>
<keyword evidence="3 10" id="KW-0479">Metal-binding</keyword>
<dbReference type="Pfam" id="PF14697">
    <property type="entry name" value="Fer4_21"/>
    <property type="match status" value="1"/>
</dbReference>
<evidence type="ECO:0000256" key="6">
    <source>
        <dbReference type="ARBA" id="ARBA00022982"/>
    </source>
</evidence>
<comment type="similarity">
    <text evidence="10">Belongs to the 4Fe4S bacterial-type ferredoxin family. RnfB subfamily.</text>
</comment>
<evidence type="ECO:0000256" key="2">
    <source>
        <dbReference type="ARBA" id="ARBA00022485"/>
    </source>
</evidence>
<dbReference type="InterPro" id="IPR007202">
    <property type="entry name" value="4Fe-4S_dom"/>
</dbReference>
<feature type="binding site" evidence="10">
    <location>
        <position position="137"/>
    </location>
    <ligand>
        <name>[4Fe-4S] cluster</name>
        <dbReference type="ChEBI" id="CHEBI:49883"/>
        <label>2</label>
    </ligand>
</feature>
<feature type="domain" description="4Fe-4S ferredoxin-type" evidence="11">
    <location>
        <begin position="246"/>
        <end position="275"/>
    </location>
</feature>
<protein>
    <recommendedName>
        <fullName evidence="10">Ion-translocating oxidoreductase complex subunit B</fullName>
        <ecNumber evidence="10">7.-.-.-</ecNumber>
    </recommendedName>
    <alternativeName>
        <fullName evidence="10">Rnf electron transport complex subunit B</fullName>
    </alternativeName>
</protein>
<dbReference type="PANTHER" id="PTHR43560:SF1">
    <property type="entry name" value="ION-TRANSLOCATING OXIDOREDUCTASE COMPLEX SUBUNIT B"/>
    <property type="match status" value="1"/>
</dbReference>
<dbReference type="Gene3D" id="3.30.70.20">
    <property type="match status" value="3"/>
</dbReference>
<dbReference type="InterPro" id="IPR050395">
    <property type="entry name" value="4Fe4S_Ferredoxin_RnfB"/>
</dbReference>
<reference evidence="13 14" key="1">
    <citation type="submission" date="2018-08" db="EMBL/GenBank/DDBJ databases">
        <title>Draft genome sequence of Psychrilyobacter sp. strain SD5 isolated from Black Sea water.</title>
        <authorList>
            <person name="Yadav S."/>
            <person name="Villanueva L."/>
            <person name="Damste J.S.S."/>
        </authorList>
    </citation>
    <scope>NUCLEOTIDE SEQUENCE [LARGE SCALE GENOMIC DNA]</scope>
    <source>
        <strain evidence="13 14">SD5</strain>
    </source>
</reference>
<dbReference type="HAMAP" id="MF_00463">
    <property type="entry name" value="RsxB_RnfB"/>
    <property type="match status" value="1"/>
</dbReference>
<sequence>MIYAVLVLGGIGLTMGLFLAFASKKFEVEIDPNVEKIMDVLPGANCGACGFPGCGGYAEAVALEGADPTLCAPGGAQVVNDIAAIMGGEGADPNAVKQVARVKCQGDNSKTTKIYDLDTEMKTCATSTLYFGGDKSCWYGCLGYGDCVKVCPADAIEINARGIAVINEEKCISCTKCVKECPKNIIEMMPENQKVTVLCSSKDKGAQARKSCTVACIACGMCVKACPVKVKDADGNIINAVTVKNNVAKIDSDLCINCGLCSMKCPTNAIVNEIKEVKKAEVIEEKCIGCTACARVCPVACIEGAVKEKHKVDQEKCIGCGLCFDKCKFSAIKMNVTEVRK</sequence>
<gene>
    <name evidence="10" type="primary">rnfB</name>
    <name evidence="13" type="ORF">DYH56_13350</name>
</gene>
<comment type="function">
    <text evidence="10">Part of a membrane-bound complex that couples electron transfer with translocation of ions across the membrane.</text>
</comment>
<evidence type="ECO:0000256" key="4">
    <source>
        <dbReference type="ARBA" id="ARBA00022737"/>
    </source>
</evidence>
<feature type="domain" description="4Fe-4S" evidence="12">
    <location>
        <begin position="29"/>
        <end position="88"/>
    </location>
</feature>
<dbReference type="Pfam" id="PF00037">
    <property type="entry name" value="Fer4"/>
    <property type="match status" value="1"/>
</dbReference>
<keyword evidence="5 10" id="KW-1278">Translocase</keyword>
<comment type="caution">
    <text evidence="10">Lacks conserved residue(s) required for the propagation of feature annotation.</text>
</comment>
<feature type="binding site" evidence="10">
    <location>
        <position position="54"/>
    </location>
    <ligand>
        <name>[4Fe-4S] cluster</name>
        <dbReference type="ChEBI" id="CHEBI:49883"/>
        <label>1</label>
    </ligand>
</feature>
<feature type="binding site" evidence="10">
    <location>
        <position position="174"/>
    </location>
    <ligand>
        <name>[4Fe-4S] cluster</name>
        <dbReference type="ChEBI" id="CHEBI:49883"/>
        <label>3</label>
    </ligand>
</feature>
<feature type="binding site" evidence="10">
    <location>
        <position position="177"/>
    </location>
    <ligand>
        <name>[4Fe-4S] cluster</name>
        <dbReference type="ChEBI" id="CHEBI:49883"/>
        <label>3</label>
    </ligand>
</feature>
<keyword evidence="4 10" id="KW-0677">Repeat</keyword>
<feature type="binding site" evidence="10">
    <location>
        <position position="151"/>
    </location>
    <ligand>
        <name>[4Fe-4S] cluster</name>
        <dbReference type="ChEBI" id="CHEBI:49883"/>
        <label>3</label>
    </ligand>
</feature>
<evidence type="ECO:0000313" key="13">
    <source>
        <dbReference type="EMBL" id="REI39808.1"/>
    </source>
</evidence>
<comment type="caution">
    <text evidence="13">The sequence shown here is derived from an EMBL/GenBank/DDBJ whole genome shotgun (WGS) entry which is preliminary data.</text>
</comment>
<feature type="binding site" evidence="10">
    <location>
        <position position="171"/>
    </location>
    <ligand>
        <name>[4Fe-4S] cluster</name>
        <dbReference type="ChEBI" id="CHEBI:49883"/>
        <label>3</label>
    </ligand>
</feature>
<organism evidence="13 14">
    <name type="scientific">Psychrilyobacter piezotolerans</name>
    <dbReference type="NCBI Taxonomy" id="2293438"/>
    <lineage>
        <taxon>Bacteria</taxon>
        <taxon>Fusobacteriati</taxon>
        <taxon>Fusobacteriota</taxon>
        <taxon>Fusobacteriia</taxon>
        <taxon>Fusobacteriales</taxon>
        <taxon>Fusobacteriaceae</taxon>
        <taxon>Psychrilyobacter</taxon>
    </lineage>
</organism>
<evidence type="ECO:0000256" key="10">
    <source>
        <dbReference type="HAMAP-Rule" id="MF_00463"/>
    </source>
</evidence>
<dbReference type="CDD" id="cd10549">
    <property type="entry name" value="MtMvhB_like"/>
    <property type="match status" value="2"/>
</dbReference>
<dbReference type="Proteomes" id="UP000263486">
    <property type="component" value="Unassembled WGS sequence"/>
</dbReference>
<feature type="region of interest" description="Hydrophobic" evidence="10">
    <location>
        <begin position="1"/>
        <end position="23"/>
    </location>
</feature>
<comment type="cofactor">
    <cofactor evidence="10">
        <name>[4Fe-4S] cluster</name>
        <dbReference type="ChEBI" id="CHEBI:49883"/>
    </cofactor>
    <text evidence="10">Binds 3 [4Fe-4S] clusters.</text>
</comment>
<keyword evidence="14" id="KW-1185">Reference proteome</keyword>
<comment type="subunit">
    <text evidence="10">The complex is composed of six subunits: RnfA, RnfB, RnfC, RnfD, RnfE and RnfG.</text>
</comment>
<keyword evidence="7 10" id="KW-0408">Iron</keyword>
<dbReference type="EC" id="7.-.-.-" evidence="10"/>
<keyword evidence="9 10" id="KW-0472">Membrane</keyword>
<keyword evidence="1 10" id="KW-0813">Transport</keyword>
<evidence type="ECO:0000256" key="5">
    <source>
        <dbReference type="ARBA" id="ARBA00022967"/>
    </source>
</evidence>
<evidence type="ECO:0000259" key="12">
    <source>
        <dbReference type="PROSITE" id="PS51656"/>
    </source>
</evidence>
<feature type="binding site" evidence="10">
    <location>
        <position position="46"/>
    </location>
    <ligand>
        <name>[4Fe-4S] cluster</name>
        <dbReference type="ChEBI" id="CHEBI:49883"/>
        <label>1</label>
    </ligand>
</feature>
<keyword evidence="2 10" id="KW-0004">4Fe-4S</keyword>
<dbReference type="InterPro" id="IPR017896">
    <property type="entry name" value="4Fe4S_Fe-S-bd"/>
</dbReference>
<dbReference type="RefSeq" id="WP_114643379.1">
    <property type="nucleotide sequence ID" value="NZ_JAACIO010000031.1"/>
</dbReference>
<dbReference type="PROSITE" id="PS51656">
    <property type="entry name" value="4FE4S"/>
    <property type="match status" value="1"/>
</dbReference>
<comment type="subcellular location">
    <subcellularLocation>
        <location evidence="10">Cell membrane</location>
    </subcellularLocation>
</comment>
<feature type="domain" description="4Fe-4S ferredoxin-type" evidence="11">
    <location>
        <begin position="206"/>
        <end position="236"/>
    </location>
</feature>
<evidence type="ECO:0000313" key="14">
    <source>
        <dbReference type="Proteomes" id="UP000263486"/>
    </source>
</evidence>
<dbReference type="Pfam" id="PF04060">
    <property type="entry name" value="FeS"/>
    <property type="match status" value="1"/>
</dbReference>